<evidence type="ECO:0008006" key="3">
    <source>
        <dbReference type="Google" id="ProtNLM"/>
    </source>
</evidence>
<dbReference type="RefSeq" id="WP_100117071.1">
    <property type="nucleotide sequence ID" value="NZ_MEIV01000053.1"/>
</dbReference>
<accession>A0A2N9Y3P4</accession>
<dbReference type="Pfam" id="PF09669">
    <property type="entry name" value="Phage_pRha"/>
    <property type="match status" value="1"/>
</dbReference>
<dbReference type="Proteomes" id="UP000231094">
    <property type="component" value="Unassembled WGS sequence"/>
</dbReference>
<dbReference type="AlphaFoldDB" id="A0A2N9Y3P4"/>
<evidence type="ECO:0000313" key="1">
    <source>
        <dbReference type="EMBL" id="PIT62081.1"/>
    </source>
</evidence>
<name>A0A2N9Y3P4_9NEIS</name>
<gene>
    <name evidence="1" type="ORF">BHC47_06210</name>
</gene>
<dbReference type="EMBL" id="MEIV01000053">
    <property type="protein sequence ID" value="PIT62081.1"/>
    <property type="molecule type" value="Genomic_DNA"/>
</dbReference>
<dbReference type="NCBIfam" id="TIGR02681">
    <property type="entry name" value="phage_pRha"/>
    <property type="match status" value="1"/>
</dbReference>
<sequence>MNAVAIDFEQFVQINHSEPVTTSEFVAKAFGKKHCDVLRKIEEIFTQVPDSFGERNFALLEKERKNNLGFFVKNKIYELTKDGFILLVMGFTGKNAMSIKIAYINAFNAIAEKLRQIQAKQYITTSNQNSKPDSRYPTLNKRQQYLIRQAVLDNVAETANTFHSVYKKLYTRFNVYRYQDILAKDFDEAIELLGGVVNPIDNLPVLPNINQNGRWLLVVRNNQIAEVKSLKGYICLNTGAINKLII</sequence>
<organism evidence="1 2">
    <name type="scientific">Snodgrassella alvi</name>
    <dbReference type="NCBI Taxonomy" id="1196083"/>
    <lineage>
        <taxon>Bacteria</taxon>
        <taxon>Pseudomonadati</taxon>
        <taxon>Pseudomonadota</taxon>
        <taxon>Betaproteobacteria</taxon>
        <taxon>Neisseriales</taxon>
        <taxon>Neisseriaceae</taxon>
        <taxon>Snodgrassella</taxon>
    </lineage>
</organism>
<reference evidence="1 2" key="1">
    <citation type="journal article" date="2017" name="MBio">
        <title>Type VI secretion-mediated competition in the bee gut microbiome.</title>
        <authorList>
            <person name="Steele M.I."/>
            <person name="Kwong W.K."/>
            <person name="Powell J.E."/>
            <person name="Whiteley M."/>
            <person name="Moran N.A."/>
        </authorList>
    </citation>
    <scope>NUCLEOTIDE SEQUENCE [LARGE SCALE GENOMIC DNA]</scope>
    <source>
        <strain evidence="1 2">PEB0171</strain>
    </source>
</reference>
<protein>
    <recommendedName>
        <fullName evidence="3">Rha family transcriptional regulator</fullName>
    </recommendedName>
</protein>
<evidence type="ECO:0000313" key="2">
    <source>
        <dbReference type="Proteomes" id="UP000231094"/>
    </source>
</evidence>
<comment type="caution">
    <text evidence="1">The sequence shown here is derived from an EMBL/GenBank/DDBJ whole genome shotgun (WGS) entry which is preliminary data.</text>
</comment>
<dbReference type="InterPro" id="IPR014054">
    <property type="entry name" value="Phage_regulatory_Rha"/>
</dbReference>
<proteinExistence type="predicted"/>